<evidence type="ECO:0008006" key="6">
    <source>
        <dbReference type="Google" id="ProtNLM"/>
    </source>
</evidence>
<evidence type="ECO:0000313" key="4">
    <source>
        <dbReference type="EMBL" id="CUQ89258.1"/>
    </source>
</evidence>
<evidence type="ECO:0000313" key="5">
    <source>
        <dbReference type="Proteomes" id="UP000095662"/>
    </source>
</evidence>
<feature type="domain" description="pPIWI-RE module N-terminal" evidence="2">
    <location>
        <begin position="10"/>
        <end position="375"/>
    </location>
</feature>
<protein>
    <recommendedName>
        <fullName evidence="6">DUF3893 domain-containing protein</fullName>
    </recommendedName>
</protein>
<dbReference type="Pfam" id="PF13032">
    <property type="entry name" value="RNaseH_pPIWI_RE"/>
    <property type="match status" value="1"/>
</dbReference>
<dbReference type="AlphaFoldDB" id="A0A174ZXL7"/>
<feature type="domain" description="Prokaryotic pPIWI-RE MID" evidence="3">
    <location>
        <begin position="453"/>
        <end position="535"/>
    </location>
</feature>
<reference evidence="4 5" key="1">
    <citation type="submission" date="2015-09" db="EMBL/GenBank/DDBJ databases">
        <authorList>
            <consortium name="Pathogen Informatics"/>
        </authorList>
    </citation>
    <scope>NUCLEOTIDE SEQUENCE [LARGE SCALE GENOMIC DNA]</scope>
    <source>
        <strain evidence="4 5">2789STDY5834928</strain>
    </source>
</reference>
<evidence type="ECO:0000259" key="3">
    <source>
        <dbReference type="Pfam" id="PF18157"/>
    </source>
</evidence>
<name>A0A174ZXL7_9FIRM</name>
<dbReference type="Pfam" id="PF13111">
    <property type="entry name" value="pPIWI_RE_X"/>
    <property type="match status" value="1"/>
</dbReference>
<proteinExistence type="predicted"/>
<evidence type="ECO:0000259" key="1">
    <source>
        <dbReference type="Pfam" id="PF13032"/>
    </source>
</evidence>
<dbReference type="InterPro" id="IPR024996">
    <property type="entry name" value="RNaseH_pPIWI_RE"/>
</dbReference>
<dbReference type="InterPro" id="IPR040496">
    <property type="entry name" value="MID_pPIWI_RE"/>
</dbReference>
<gene>
    <name evidence="4" type="ORF">ERS852540_01880</name>
</gene>
<dbReference type="InterPro" id="IPR025085">
    <property type="entry name" value="pPIWI_RE_X"/>
</dbReference>
<organism evidence="4 5">
    <name type="scientific">[Eubacterium] siraeum</name>
    <dbReference type="NCBI Taxonomy" id="39492"/>
    <lineage>
        <taxon>Bacteria</taxon>
        <taxon>Bacillati</taxon>
        <taxon>Bacillota</taxon>
        <taxon>Clostridia</taxon>
        <taxon>Eubacteriales</taxon>
        <taxon>Oscillospiraceae</taxon>
        <taxon>Oscillospiraceae incertae sedis</taxon>
    </lineage>
</organism>
<feature type="domain" description="pPIWI-RE RNaseH" evidence="1">
    <location>
        <begin position="555"/>
        <end position="821"/>
    </location>
</feature>
<accession>A0A174ZXL7</accession>
<dbReference type="STRING" id="39492.ERS852540_01880"/>
<evidence type="ECO:0000259" key="2">
    <source>
        <dbReference type="Pfam" id="PF13111"/>
    </source>
</evidence>
<sequence length="823" mass="94189">MVGKPIFPMAYKIKPNQVRKIYYLGFPSSWKEELIKLTKANNPKFKIEYGLPTHALQKLVDSWMEGIVSMSPLKEYSNDSHWLASTIPFDGKRINILLEIIRVWIAATYISAYKANPFVIFMAKDLCSEMKADEFYPLCSEKDVLLSMADGQVSDEAYQAIPLVVVNRLVGQDIEICGNQIHLSYAAKNELVSSIITEPKFGHKYSFVFRFSVQTTPPEREALLLCDISMRRWIYGRKNKTKSPFLKSAIIGHIRVSDDKICQIPIQYNYETKSLDWKSQDRECYNLYGYKSLPAVDNLWDIVECGDNRYMLPYTNGMEGFIKSAIGTGVPVKDKAEAYEKIFELLGDIVDKPSVPNRISTRQKLSYYKSPNHYETREDFRKWVVSCTETNKILFELYGVLNNPFHQSLLTAISNKIMCDFGEENSNSCLSVDIVQKEIGDIANPVNKYDKIQRCDELKEELGETEDVIACICIIPGADADEYKDDKDPKLIIRNAFARSGRIVQFVVASAEDDSLNHQKIEHAVYDLYRQLGITTLMNTEQLKSYKLKDVTCVGMHVCTQIHSIRQKARFLPIYVSHDLSTGRTRVQCAAFEENNISYRKACLEMAKLFWNENFEQLCVNASFSPAKQKLIEMKNHFDYDSQGAVLLVHSDGNTRPLWGGISDKSISGYIVTNDYMPDQIDAGSNKASYPISLSGTGVRVFRVRNNAEVPDYYTSQREDENYSSASGIFKYGKVFWAISQKPNDPKYNRSLKESRFDYPFIDYAEKDMIEIYPLQLQIEDDPSVWTKYITDLCSLSIQYNQSTTLPLPLHLAAALEEYLLEI</sequence>
<dbReference type="Pfam" id="PF18157">
    <property type="entry name" value="MID_pPIWI_RE"/>
    <property type="match status" value="1"/>
</dbReference>
<dbReference type="Proteomes" id="UP000095662">
    <property type="component" value="Unassembled WGS sequence"/>
</dbReference>
<dbReference type="EMBL" id="CZBY01000016">
    <property type="protein sequence ID" value="CUQ89258.1"/>
    <property type="molecule type" value="Genomic_DNA"/>
</dbReference>